<organism evidence="2 3">
    <name type="scientific">Occultella gossypii</name>
    <dbReference type="NCBI Taxonomy" id="2800820"/>
    <lineage>
        <taxon>Bacteria</taxon>
        <taxon>Bacillati</taxon>
        <taxon>Actinomycetota</taxon>
        <taxon>Actinomycetes</taxon>
        <taxon>Micrococcales</taxon>
        <taxon>Ruaniaceae</taxon>
        <taxon>Occultella</taxon>
    </lineage>
</organism>
<dbReference type="Proteomes" id="UP000826651">
    <property type="component" value="Unassembled WGS sequence"/>
</dbReference>
<name>A0ABS7S9G2_9MICO</name>
<evidence type="ECO:0000313" key="3">
    <source>
        <dbReference type="Proteomes" id="UP000826651"/>
    </source>
</evidence>
<gene>
    <name evidence="2" type="ORF">KCQ71_12445</name>
</gene>
<evidence type="ECO:0000313" key="2">
    <source>
        <dbReference type="EMBL" id="MBZ2196971.1"/>
    </source>
</evidence>
<evidence type="ECO:0000256" key="1">
    <source>
        <dbReference type="SAM" id="MobiDB-lite"/>
    </source>
</evidence>
<proteinExistence type="predicted"/>
<keyword evidence="3" id="KW-1185">Reference proteome</keyword>
<comment type="caution">
    <text evidence="2">The sequence shown here is derived from an EMBL/GenBank/DDBJ whole genome shotgun (WGS) entry which is preliminary data.</text>
</comment>
<feature type="compositionally biased region" description="Basic and acidic residues" evidence="1">
    <location>
        <begin position="49"/>
        <end position="59"/>
    </location>
</feature>
<dbReference type="RefSeq" id="WP_223406320.1">
    <property type="nucleotide sequence ID" value="NZ_JAGSHT010000012.1"/>
</dbReference>
<feature type="region of interest" description="Disordered" evidence="1">
    <location>
        <begin position="21"/>
        <end position="59"/>
    </location>
</feature>
<sequence length="69" mass="7948">MLHLRQHAEDVQHRSQIAREQLERSGRMGLVAADHGDGPAGRRMRCRMRQSDRSVSSDHHVMVESCHTF</sequence>
<protein>
    <submittedName>
        <fullName evidence="2">Uncharacterized protein</fullName>
    </submittedName>
</protein>
<accession>A0ABS7S9G2</accession>
<reference evidence="2 3" key="1">
    <citation type="submission" date="2021-04" db="EMBL/GenBank/DDBJ databases">
        <title>Ruania sp. nov., isolated from sandy soil of mangrove forest.</title>
        <authorList>
            <person name="Ge X."/>
            <person name="Huang R."/>
            <person name="Liu W."/>
        </authorList>
    </citation>
    <scope>NUCLEOTIDE SEQUENCE [LARGE SCALE GENOMIC DNA]</scope>
    <source>
        <strain evidence="2 3">N2-46</strain>
    </source>
</reference>
<dbReference type="EMBL" id="JAGSHT010000012">
    <property type="protein sequence ID" value="MBZ2196971.1"/>
    <property type="molecule type" value="Genomic_DNA"/>
</dbReference>